<name>A0A0R2G9L5_9LACO</name>
<gene>
    <name evidence="10" type="ORF">IV68_GL000178</name>
</gene>
<dbReference type="InterPro" id="IPR024529">
    <property type="entry name" value="ECF_trnsprt_substrate-spec"/>
</dbReference>
<sequence length="193" mass="21141">MKHSQRLSVIALLATMSFVLMLVGQVVLIPTASFLKLDLSFLPIFLGAVLMDLRAGYGILCLRSLLKLLLDGGGPAGYIGLPMNIVAMGLLLTALIWALNRKAEWSVSALVKGGTIGTLAMTASMVLLNWIYAIPLYALLANFDIAKTIGLEHYLLWMVVPFNLLEGLILTILVGCMLFPFKNIILRLRRQVN</sequence>
<evidence type="ECO:0000256" key="4">
    <source>
        <dbReference type="ARBA" id="ARBA00022475"/>
    </source>
</evidence>
<evidence type="ECO:0000256" key="6">
    <source>
        <dbReference type="ARBA" id="ARBA00022989"/>
    </source>
</evidence>
<dbReference type="AlphaFoldDB" id="A0A0R2G9L5"/>
<evidence type="ECO:0000256" key="9">
    <source>
        <dbReference type="SAM" id="Phobius"/>
    </source>
</evidence>
<dbReference type="EMBL" id="JQAX01000001">
    <property type="protein sequence ID" value="KRN33380.1"/>
    <property type="molecule type" value="Genomic_DNA"/>
</dbReference>
<protein>
    <recommendedName>
        <fullName evidence="8">Riboflavin transporter</fullName>
    </recommendedName>
</protein>
<keyword evidence="6 9" id="KW-1133">Transmembrane helix</keyword>
<dbReference type="STRING" id="1123500.GCA_000420365_00325"/>
<dbReference type="FunCoup" id="A0A0R2G9L5">
    <property type="interactions" value="8"/>
</dbReference>
<dbReference type="PANTHER" id="PTHR38438">
    <property type="entry name" value="RIBOFLAVIN TRANSPORTER RIBU"/>
    <property type="match status" value="1"/>
</dbReference>
<dbReference type="Gene3D" id="1.10.1760.20">
    <property type="match status" value="1"/>
</dbReference>
<dbReference type="eggNOG" id="COG3601">
    <property type="taxonomic scope" value="Bacteria"/>
</dbReference>
<evidence type="ECO:0000256" key="8">
    <source>
        <dbReference type="PIRNR" id="PIRNR037778"/>
    </source>
</evidence>
<dbReference type="InterPro" id="IPR025720">
    <property type="entry name" value="RibU"/>
</dbReference>
<dbReference type="GO" id="GO:0005886">
    <property type="term" value="C:plasma membrane"/>
    <property type="evidence" value="ECO:0007669"/>
    <property type="project" value="UniProtKB-SubCell"/>
</dbReference>
<reference evidence="10 11" key="1">
    <citation type="journal article" date="2015" name="Genome Announc.">
        <title>Expanding the biotechnology potential of lactobacilli through comparative genomics of 213 strains and associated genera.</title>
        <authorList>
            <person name="Sun Z."/>
            <person name="Harris H.M."/>
            <person name="McCann A."/>
            <person name="Guo C."/>
            <person name="Argimon S."/>
            <person name="Zhang W."/>
            <person name="Yang X."/>
            <person name="Jeffery I.B."/>
            <person name="Cooney J.C."/>
            <person name="Kagawa T.F."/>
            <person name="Liu W."/>
            <person name="Song Y."/>
            <person name="Salvetti E."/>
            <person name="Wrobel A."/>
            <person name="Rasinkangas P."/>
            <person name="Parkhill J."/>
            <person name="Rea M.C."/>
            <person name="O'Sullivan O."/>
            <person name="Ritari J."/>
            <person name="Douillard F.P."/>
            <person name="Paul Ross R."/>
            <person name="Yang R."/>
            <person name="Briner A.E."/>
            <person name="Felis G.E."/>
            <person name="de Vos W.M."/>
            <person name="Barrangou R."/>
            <person name="Klaenhammer T.R."/>
            <person name="Caufield P.W."/>
            <person name="Cui Y."/>
            <person name="Zhang H."/>
            <person name="O'Toole P.W."/>
        </authorList>
    </citation>
    <scope>NUCLEOTIDE SEQUENCE [LARGE SCALE GENOMIC DNA]</scope>
    <source>
        <strain evidence="10 11">DSM 20190</strain>
    </source>
</reference>
<feature type="transmembrane region" description="Helical" evidence="9">
    <location>
        <begin position="78"/>
        <end position="98"/>
    </location>
</feature>
<keyword evidence="4 8" id="KW-1003">Cell membrane</keyword>
<dbReference type="PATRIC" id="fig|1123500.6.peg.176"/>
<organism evidence="10 11">
    <name type="scientific">Weissella halotolerans DSM 20190</name>
    <dbReference type="NCBI Taxonomy" id="1123500"/>
    <lineage>
        <taxon>Bacteria</taxon>
        <taxon>Bacillati</taxon>
        <taxon>Bacillota</taxon>
        <taxon>Bacilli</taxon>
        <taxon>Lactobacillales</taxon>
        <taxon>Lactobacillaceae</taxon>
        <taxon>Weissella</taxon>
    </lineage>
</organism>
<evidence type="ECO:0000313" key="10">
    <source>
        <dbReference type="EMBL" id="KRN33380.1"/>
    </source>
</evidence>
<evidence type="ECO:0000256" key="2">
    <source>
        <dbReference type="ARBA" id="ARBA00005540"/>
    </source>
</evidence>
<dbReference type="PANTHER" id="PTHR38438:SF1">
    <property type="entry name" value="RIBOFLAVIN TRANSPORTER RIBU"/>
    <property type="match status" value="1"/>
</dbReference>
<keyword evidence="7 8" id="KW-0472">Membrane</keyword>
<comment type="function">
    <text evidence="8">Probably a riboflavin-binding protein that interacts with the energy-coupling factor (ECF) ABC-transporter complex.</text>
</comment>
<keyword evidence="11" id="KW-1185">Reference proteome</keyword>
<evidence type="ECO:0000256" key="7">
    <source>
        <dbReference type="ARBA" id="ARBA00023136"/>
    </source>
</evidence>
<feature type="transmembrane region" description="Helical" evidence="9">
    <location>
        <begin position="6"/>
        <end position="29"/>
    </location>
</feature>
<comment type="caution">
    <text evidence="10">The sequence shown here is derived from an EMBL/GenBank/DDBJ whole genome shotgun (WGS) entry which is preliminary data.</text>
</comment>
<dbReference type="PIRSF" id="PIRSF037778">
    <property type="entry name" value="UCP037778_transp_RibU"/>
    <property type="match status" value="1"/>
</dbReference>
<evidence type="ECO:0000313" key="11">
    <source>
        <dbReference type="Proteomes" id="UP000051296"/>
    </source>
</evidence>
<evidence type="ECO:0000256" key="1">
    <source>
        <dbReference type="ARBA" id="ARBA00004651"/>
    </source>
</evidence>
<dbReference type="Proteomes" id="UP000051296">
    <property type="component" value="Unassembled WGS sequence"/>
</dbReference>
<proteinExistence type="inferred from homology"/>
<dbReference type="Pfam" id="PF12822">
    <property type="entry name" value="ECF_trnsprt"/>
    <property type="match status" value="1"/>
</dbReference>
<evidence type="ECO:0000256" key="5">
    <source>
        <dbReference type="ARBA" id="ARBA00022692"/>
    </source>
</evidence>
<feature type="transmembrane region" description="Helical" evidence="9">
    <location>
        <begin position="154"/>
        <end position="181"/>
    </location>
</feature>
<dbReference type="OrthoDB" id="9809216at2"/>
<feature type="transmembrane region" description="Helical" evidence="9">
    <location>
        <begin position="110"/>
        <end position="134"/>
    </location>
</feature>
<evidence type="ECO:0000256" key="3">
    <source>
        <dbReference type="ARBA" id="ARBA00022448"/>
    </source>
</evidence>
<comment type="similarity">
    <text evidence="2 8">Belongs to the prokaryotic riboflavin transporter (P-RFT) (TC 2.A.87) family.</text>
</comment>
<keyword evidence="3 8" id="KW-0813">Transport</keyword>
<accession>A0A0R2G9L5</accession>
<dbReference type="RefSeq" id="WP_027694488.1">
    <property type="nucleotide sequence ID" value="NZ_ATUU01000001.1"/>
</dbReference>
<dbReference type="InParanoid" id="A0A0R2G9L5"/>
<comment type="subcellular location">
    <subcellularLocation>
        <location evidence="1">Cell membrane</location>
        <topology evidence="1">Multi-pass membrane protein</topology>
    </subcellularLocation>
</comment>
<keyword evidence="5 9" id="KW-0812">Transmembrane</keyword>
<dbReference type="GO" id="GO:0032217">
    <property type="term" value="F:riboflavin transmembrane transporter activity"/>
    <property type="evidence" value="ECO:0007669"/>
    <property type="project" value="UniProtKB-UniRule"/>
</dbReference>